<dbReference type="EMBL" id="KU862660">
    <property type="protein sequence ID" value="ANA49171.1"/>
    <property type="molecule type" value="Genomic_DNA"/>
</dbReference>
<evidence type="ECO:0000313" key="1">
    <source>
        <dbReference type="EMBL" id="ANA49171.1"/>
    </source>
</evidence>
<protein>
    <submittedName>
        <fullName evidence="1">Uncharacterized protein</fullName>
    </submittedName>
</protein>
<proteinExistence type="predicted"/>
<keyword evidence="2" id="KW-1185">Reference proteome</keyword>
<dbReference type="Proteomes" id="UP000223738">
    <property type="component" value="Segment"/>
</dbReference>
<organism evidence="1 2">
    <name type="scientific">Pseudomonas phage phiPMW</name>
    <dbReference type="NCBI Taxonomy" id="1815582"/>
    <lineage>
        <taxon>Viruses</taxon>
        <taxon>Duplodnaviria</taxon>
        <taxon>Heunggongvirae</taxon>
        <taxon>Uroviricota</taxon>
        <taxon>Caudoviricetes</taxon>
        <taxon>Plaisancevirus</taxon>
        <taxon>Plaisancevirus PMW</taxon>
    </lineage>
</organism>
<dbReference type="OrthoDB" id="24483at10239"/>
<name>A0A1S5R180_9CAUD</name>
<gene>
    <name evidence="1" type="ORF">PMW_46</name>
</gene>
<sequence length="59" mass="6741">MRERWATKVQNECETAGFTFTKRDDNGHWECKDGGKVLFQSRSLGDVLRKVGNALEIPN</sequence>
<accession>A0A1S5R180</accession>
<reference evidence="1 2" key="1">
    <citation type="submission" date="2016-03" db="EMBL/GenBank/DDBJ databases">
        <title>Characterization of pf16 and phiPMW: Two novel phages infecting Pseudomonas putida PpG1.</title>
        <authorList>
            <person name="Magill D.J."/>
            <person name="Krylov V.N."/>
            <person name="Allen C.C.R."/>
            <person name="McGrath J.W."/>
            <person name="Quinn J.P."/>
            <person name="Kulakov L.A."/>
        </authorList>
    </citation>
    <scope>NUCLEOTIDE SEQUENCE [LARGE SCALE GENOMIC DNA]</scope>
</reference>
<evidence type="ECO:0000313" key="2">
    <source>
        <dbReference type="Proteomes" id="UP000223738"/>
    </source>
</evidence>